<dbReference type="AlphaFoldDB" id="A0A194WTS6"/>
<name>A0A194WTS6_MOLSC</name>
<protein>
    <submittedName>
        <fullName evidence="1">Uncharacterized protein</fullName>
    </submittedName>
</protein>
<proteinExistence type="predicted"/>
<reference evidence="1 2" key="1">
    <citation type="submission" date="2015-10" db="EMBL/GenBank/DDBJ databases">
        <title>Full genome of DAOMC 229536 Phialocephala scopiformis, a fungal endophyte of spruce producing the potent anti-insectan compound rugulosin.</title>
        <authorList>
            <consortium name="DOE Joint Genome Institute"/>
            <person name="Walker A.K."/>
            <person name="Frasz S.L."/>
            <person name="Seifert K.A."/>
            <person name="Miller J.D."/>
            <person name="Mondo S.J."/>
            <person name="Labutti K."/>
            <person name="Lipzen A."/>
            <person name="Dockter R."/>
            <person name="Kennedy M."/>
            <person name="Grigoriev I.V."/>
            <person name="Spatafora J.W."/>
        </authorList>
    </citation>
    <scope>NUCLEOTIDE SEQUENCE [LARGE SCALE GENOMIC DNA]</scope>
    <source>
        <strain evidence="1 2">CBS 120377</strain>
    </source>
</reference>
<evidence type="ECO:0000313" key="2">
    <source>
        <dbReference type="Proteomes" id="UP000070700"/>
    </source>
</evidence>
<dbReference type="OrthoDB" id="3558664at2759"/>
<sequence length="190" mass="19294">MFGGWGNPAYLDSTGNAVVASIFSDGTIPYTVGTYAIMNPGGYLVSVDPKTSLPINGGQSFFADTSAELNDGTYPDYLDFENTYDDATGGDASGAWSINFAGPLPGGDGFLSGIGDPAYTVQLSNSGLQSGVARLCAVTTASSDGRGGLSFEDGQPLQIAGYTGAFGTGCTEVNMYAKAIDGGDLVPNTS</sequence>
<dbReference type="KEGG" id="psco:LY89DRAFT_243030"/>
<evidence type="ECO:0000313" key="1">
    <source>
        <dbReference type="EMBL" id="KUJ11355.1"/>
    </source>
</evidence>
<keyword evidence="2" id="KW-1185">Reference proteome</keyword>
<dbReference type="GeneID" id="28815859"/>
<dbReference type="InParanoid" id="A0A194WTS6"/>
<organism evidence="1 2">
    <name type="scientific">Mollisia scopiformis</name>
    <name type="common">Conifer needle endophyte fungus</name>
    <name type="synonym">Phialocephala scopiformis</name>
    <dbReference type="NCBI Taxonomy" id="149040"/>
    <lineage>
        <taxon>Eukaryota</taxon>
        <taxon>Fungi</taxon>
        <taxon>Dikarya</taxon>
        <taxon>Ascomycota</taxon>
        <taxon>Pezizomycotina</taxon>
        <taxon>Leotiomycetes</taxon>
        <taxon>Helotiales</taxon>
        <taxon>Mollisiaceae</taxon>
        <taxon>Mollisia</taxon>
    </lineage>
</organism>
<dbReference type="RefSeq" id="XP_018065710.1">
    <property type="nucleotide sequence ID" value="XM_018206133.1"/>
</dbReference>
<dbReference type="EMBL" id="KQ947427">
    <property type="protein sequence ID" value="KUJ11355.1"/>
    <property type="molecule type" value="Genomic_DNA"/>
</dbReference>
<gene>
    <name evidence="1" type="ORF">LY89DRAFT_243030</name>
</gene>
<dbReference type="Proteomes" id="UP000070700">
    <property type="component" value="Unassembled WGS sequence"/>
</dbReference>
<accession>A0A194WTS6</accession>